<comment type="similarity">
    <text evidence="2 9">Belongs to the DXR family.</text>
</comment>
<evidence type="ECO:0000256" key="3">
    <source>
        <dbReference type="ARBA" id="ARBA00022723"/>
    </source>
</evidence>
<evidence type="ECO:0000256" key="7">
    <source>
        <dbReference type="ARBA" id="ARBA00023229"/>
    </source>
</evidence>
<evidence type="ECO:0000259" key="10">
    <source>
        <dbReference type="Pfam" id="PF02670"/>
    </source>
</evidence>
<feature type="binding site" evidence="9">
    <location>
        <position position="12"/>
    </location>
    <ligand>
        <name>NADPH</name>
        <dbReference type="ChEBI" id="CHEBI:57783"/>
    </ligand>
</feature>
<dbReference type="SUPFAM" id="SSF55347">
    <property type="entry name" value="Glyceraldehyde-3-phosphate dehydrogenase-like, C-terminal domain"/>
    <property type="match status" value="1"/>
</dbReference>
<keyword evidence="6 9" id="KW-0464">Manganese</keyword>
<feature type="domain" description="1-deoxy-D-xylulose 5-phosphate reductoisomerase C-terminal" evidence="11">
    <location>
        <begin position="144"/>
        <end position="227"/>
    </location>
</feature>
<dbReference type="GO" id="GO:0030145">
    <property type="term" value="F:manganese ion binding"/>
    <property type="evidence" value="ECO:0007669"/>
    <property type="project" value="TreeGrafter"/>
</dbReference>
<evidence type="ECO:0000256" key="9">
    <source>
        <dbReference type="HAMAP-Rule" id="MF_00183"/>
    </source>
</evidence>
<feature type="binding site" evidence="9">
    <location>
        <position position="174"/>
    </location>
    <ligand>
        <name>1-deoxy-D-xylulose 5-phosphate</name>
        <dbReference type="ChEBI" id="CHEBI:57792"/>
    </ligand>
</feature>
<comment type="caution">
    <text evidence="13">The sequence shown here is derived from an EMBL/GenBank/DDBJ whole genome shotgun (WGS) entry which is preliminary data.</text>
</comment>
<dbReference type="InterPro" id="IPR036291">
    <property type="entry name" value="NAD(P)-bd_dom_sf"/>
</dbReference>
<evidence type="ECO:0000259" key="12">
    <source>
        <dbReference type="Pfam" id="PF13288"/>
    </source>
</evidence>
<dbReference type="GO" id="GO:0051484">
    <property type="term" value="P:isopentenyl diphosphate biosynthetic process, methylerythritol 4-phosphate pathway involved in terpenoid biosynthetic process"/>
    <property type="evidence" value="ECO:0007669"/>
    <property type="project" value="UniProtKB-ARBA"/>
</dbReference>
<dbReference type="GO" id="GO:0030604">
    <property type="term" value="F:1-deoxy-D-xylulose-5-phosphate reductoisomerase activity"/>
    <property type="evidence" value="ECO:0007669"/>
    <property type="project" value="UniProtKB-UniRule"/>
</dbReference>
<feature type="binding site" evidence="9">
    <location>
        <position position="197"/>
    </location>
    <ligand>
        <name>1-deoxy-D-xylulose 5-phosphate</name>
        <dbReference type="ChEBI" id="CHEBI:57792"/>
    </ligand>
</feature>
<feature type="binding site" evidence="9">
    <location>
        <position position="124"/>
    </location>
    <ligand>
        <name>NADPH</name>
        <dbReference type="ChEBI" id="CHEBI:57783"/>
    </ligand>
</feature>
<evidence type="ECO:0000256" key="8">
    <source>
        <dbReference type="ARBA" id="ARBA00048543"/>
    </source>
</evidence>
<feature type="binding site" evidence="9">
    <location>
        <position position="150"/>
    </location>
    <ligand>
        <name>1-deoxy-D-xylulose 5-phosphate</name>
        <dbReference type="ChEBI" id="CHEBI:57792"/>
    </ligand>
</feature>
<comment type="caution">
    <text evidence="9">Lacks conserved residue(s) required for the propagation of feature annotation.</text>
</comment>
<dbReference type="InterPro" id="IPR026877">
    <property type="entry name" value="DXPR_C"/>
</dbReference>
<comment type="catalytic activity">
    <reaction evidence="8">
        <text>2-C-methyl-D-erythritol 4-phosphate + NADP(+) = 1-deoxy-D-xylulose 5-phosphate + NADPH + H(+)</text>
        <dbReference type="Rhea" id="RHEA:13717"/>
        <dbReference type="ChEBI" id="CHEBI:15378"/>
        <dbReference type="ChEBI" id="CHEBI:57783"/>
        <dbReference type="ChEBI" id="CHEBI:57792"/>
        <dbReference type="ChEBI" id="CHEBI:58262"/>
        <dbReference type="ChEBI" id="CHEBI:58349"/>
        <dbReference type="EC" id="1.1.1.267"/>
    </reaction>
    <physiologicalReaction direction="right-to-left" evidence="8">
        <dbReference type="Rhea" id="RHEA:13719"/>
    </physiologicalReaction>
</comment>
<name>A0A0B0EMS7_9BACT</name>
<feature type="binding site" evidence="9">
    <location>
        <position position="122"/>
    </location>
    <ligand>
        <name>NADPH</name>
        <dbReference type="ChEBI" id="CHEBI:57783"/>
    </ligand>
</feature>
<feature type="binding site" evidence="9">
    <location>
        <position position="215"/>
    </location>
    <ligand>
        <name>1-deoxy-D-xylulose 5-phosphate</name>
        <dbReference type="ChEBI" id="CHEBI:57792"/>
    </ligand>
</feature>
<dbReference type="PATRIC" id="fig|237368.3.peg.1954"/>
<dbReference type="Pfam" id="PF13288">
    <property type="entry name" value="DXPR_C"/>
    <property type="match status" value="1"/>
</dbReference>
<feature type="domain" description="DXP reductoisomerase C-terminal" evidence="12">
    <location>
        <begin position="259"/>
        <end position="375"/>
    </location>
</feature>
<dbReference type="InterPro" id="IPR013644">
    <property type="entry name" value="DXP_reductoisomerase_C"/>
</dbReference>
<dbReference type="Pfam" id="PF08436">
    <property type="entry name" value="DXP_redisom_C"/>
    <property type="match status" value="1"/>
</dbReference>
<keyword evidence="13" id="KW-0413">Isomerase</keyword>
<reference evidence="13 14" key="1">
    <citation type="submission" date="2014-10" db="EMBL/GenBank/DDBJ databases">
        <title>Draft genome of anammox bacterium scalindua brodae, obtained using differential coverage binning of sequence data from two enrichment reactors.</title>
        <authorList>
            <person name="Speth D.R."/>
            <person name="Russ L."/>
            <person name="Kartal B."/>
            <person name="Op den Camp H.J."/>
            <person name="Dutilh B.E."/>
            <person name="Jetten M.S."/>
        </authorList>
    </citation>
    <scope>NUCLEOTIDE SEQUENCE [LARGE SCALE GENOMIC DNA]</scope>
    <source>
        <strain evidence="13">RU1</strain>
    </source>
</reference>
<sequence>MKNVVILGSTGSIGKSTLDVIRNLKPKYKVVALSANSQWEPLSKQVNEFKPESVYIANERCVDLLRNSLSGNSVQILTGDDSVREMVSRENVDIVLSAIVGGAGLPAAIEVIKSRKTLALANKEALVMAGGLIMPMAKENGVNIIPVDSEHSAVLQALRAGRREEVKKIIITASGGPFLNHSKEKLSEVTKKEALNHPTWNMGKKITIDSATLMNKALEVIEAKWLFDLDASQIEVVIHPESIIHSLVEFCDGSVIAQMGLPDMKVPIQFALTYPDRENGNAKTLDLAKLGTLNFQKPDMDKFPALRLGYEVVEKGGTMGATFNAANEVAVQAFLDNKIKFTDITKAVEHVMKEHDFIKDPTLQDIMDADEYARKETKICLS</sequence>
<evidence type="ECO:0000256" key="1">
    <source>
        <dbReference type="ARBA" id="ARBA00005094"/>
    </source>
</evidence>
<dbReference type="InterPro" id="IPR003821">
    <property type="entry name" value="DXP_reductoisomerase"/>
</dbReference>
<feature type="binding site" evidence="9">
    <location>
        <position position="210"/>
    </location>
    <ligand>
        <name>1-deoxy-D-xylulose 5-phosphate</name>
        <dbReference type="ChEBI" id="CHEBI:57792"/>
    </ligand>
</feature>
<dbReference type="SUPFAM" id="SSF51735">
    <property type="entry name" value="NAD(P)-binding Rossmann-fold domains"/>
    <property type="match status" value="1"/>
</dbReference>
<comment type="cofactor">
    <cofactor evidence="9">
        <name>Mg(2+)</name>
        <dbReference type="ChEBI" id="CHEBI:18420"/>
    </cofactor>
    <cofactor evidence="9">
        <name>Mn(2+)</name>
        <dbReference type="ChEBI" id="CHEBI:29035"/>
    </cofactor>
</comment>
<dbReference type="PANTHER" id="PTHR30525">
    <property type="entry name" value="1-DEOXY-D-XYLULOSE 5-PHOSPHATE REDUCTOISOMERASE"/>
    <property type="match status" value="1"/>
</dbReference>
<dbReference type="NCBIfam" id="TIGR00243">
    <property type="entry name" value="Dxr"/>
    <property type="match status" value="1"/>
</dbReference>
<gene>
    <name evidence="9 13" type="primary">dxr</name>
    <name evidence="13" type="ORF">SCABRO_01800</name>
</gene>
<evidence type="ECO:0000313" key="13">
    <source>
        <dbReference type="EMBL" id="KHE92448.1"/>
    </source>
</evidence>
<evidence type="ECO:0000256" key="6">
    <source>
        <dbReference type="ARBA" id="ARBA00023211"/>
    </source>
</evidence>
<dbReference type="Gene3D" id="3.40.50.720">
    <property type="entry name" value="NAD(P)-binding Rossmann-like Domain"/>
    <property type="match status" value="1"/>
</dbReference>
<feature type="binding site" evidence="9">
    <location>
        <position position="216"/>
    </location>
    <ligand>
        <name>1-deoxy-D-xylulose 5-phosphate</name>
        <dbReference type="ChEBI" id="CHEBI:57792"/>
    </ligand>
</feature>
<comment type="function">
    <text evidence="9">Catalyzes the NADPH-dependent rearrangement and reduction of 1-deoxy-D-xylulose-5-phosphate (DXP) to 2-C-methyl-D-erythritol 4-phosphate (MEP).</text>
</comment>
<dbReference type="InterPro" id="IPR013512">
    <property type="entry name" value="DXP_reductoisomerase_N"/>
</dbReference>
<keyword evidence="7 9" id="KW-0414">Isoprene biosynthesis</keyword>
<evidence type="ECO:0000256" key="2">
    <source>
        <dbReference type="ARBA" id="ARBA00006825"/>
    </source>
</evidence>
<dbReference type="HAMAP" id="MF_00183">
    <property type="entry name" value="DXP_reductoisom"/>
    <property type="match status" value="1"/>
</dbReference>
<dbReference type="GO" id="GO:0016853">
    <property type="term" value="F:isomerase activity"/>
    <property type="evidence" value="ECO:0007669"/>
    <property type="project" value="UniProtKB-KW"/>
</dbReference>
<dbReference type="eggNOG" id="COG0743">
    <property type="taxonomic scope" value="Bacteria"/>
</dbReference>
<dbReference type="SUPFAM" id="SSF69055">
    <property type="entry name" value="1-deoxy-D-xylulose-5-phosphate reductoisomerase, C-terminal domain"/>
    <property type="match status" value="1"/>
</dbReference>
<protein>
    <recommendedName>
        <fullName evidence="9">1-deoxy-D-xylulose 5-phosphate reductoisomerase</fullName>
        <shortName evidence="9">DXP reductoisomerase</shortName>
        <ecNumber evidence="9">1.1.1.267</ecNumber>
    </recommendedName>
    <alternativeName>
        <fullName evidence="9">1-deoxyxylulose-5-phosphate reductoisomerase</fullName>
    </alternativeName>
    <alternativeName>
        <fullName evidence="9">2-C-methyl-D-erythritol 4-phosphate synthase</fullName>
    </alternativeName>
</protein>
<comment type="pathway">
    <text evidence="1 9">Isoprenoid biosynthesis; isopentenyl diphosphate biosynthesis via DXP pathway; isopentenyl diphosphate from 1-deoxy-D-xylulose 5-phosphate: step 1/6.</text>
</comment>
<evidence type="ECO:0000256" key="5">
    <source>
        <dbReference type="ARBA" id="ARBA00023002"/>
    </source>
</evidence>
<keyword evidence="4 9" id="KW-0521">NADP</keyword>
<feature type="binding site" evidence="9">
    <location>
        <position position="10"/>
    </location>
    <ligand>
        <name>NADPH</name>
        <dbReference type="ChEBI" id="CHEBI:57783"/>
    </ligand>
</feature>
<evidence type="ECO:0000256" key="4">
    <source>
        <dbReference type="ARBA" id="ARBA00022857"/>
    </source>
</evidence>
<dbReference type="Pfam" id="PF02670">
    <property type="entry name" value="DXP_reductoisom"/>
    <property type="match status" value="1"/>
</dbReference>
<dbReference type="InterPro" id="IPR036169">
    <property type="entry name" value="DXPR_C_sf"/>
</dbReference>
<keyword evidence="3 9" id="KW-0479">Metal-binding</keyword>
<dbReference type="UniPathway" id="UPA00056">
    <property type="reaction ID" value="UER00092"/>
</dbReference>
<dbReference type="AlphaFoldDB" id="A0A0B0EMS7"/>
<organism evidence="13 14">
    <name type="scientific">Candidatus Scalindua brodae</name>
    <dbReference type="NCBI Taxonomy" id="237368"/>
    <lineage>
        <taxon>Bacteria</taxon>
        <taxon>Pseudomonadati</taxon>
        <taxon>Planctomycetota</taxon>
        <taxon>Candidatus Brocadiia</taxon>
        <taxon>Candidatus Brocadiales</taxon>
        <taxon>Candidatus Scalinduaceae</taxon>
        <taxon>Candidatus Scalindua</taxon>
    </lineage>
</organism>
<feature type="binding site" evidence="9">
    <location>
        <position position="11"/>
    </location>
    <ligand>
        <name>NADPH</name>
        <dbReference type="ChEBI" id="CHEBI:57783"/>
    </ligand>
</feature>
<feature type="domain" description="1-deoxy-D-xylulose 5-phosphate reductoisomerase N-terminal" evidence="10">
    <location>
        <begin position="4"/>
        <end position="130"/>
    </location>
</feature>
<dbReference type="Proteomes" id="UP000030652">
    <property type="component" value="Unassembled WGS sequence"/>
</dbReference>
<feature type="binding site" evidence="9">
    <location>
        <position position="123"/>
    </location>
    <ligand>
        <name>1-deoxy-D-xylulose 5-phosphate</name>
        <dbReference type="ChEBI" id="CHEBI:57792"/>
    </ligand>
</feature>
<accession>A0A0B0EMS7</accession>
<evidence type="ECO:0000259" key="11">
    <source>
        <dbReference type="Pfam" id="PF08436"/>
    </source>
</evidence>
<dbReference type="PIRSF" id="PIRSF006205">
    <property type="entry name" value="Dxp_reductismrs"/>
    <property type="match status" value="1"/>
</dbReference>
<dbReference type="GO" id="GO:0070402">
    <property type="term" value="F:NADPH binding"/>
    <property type="evidence" value="ECO:0007669"/>
    <property type="project" value="InterPro"/>
</dbReference>
<feature type="binding site" evidence="9">
    <location>
        <position position="150"/>
    </location>
    <ligand>
        <name>Mn(2+)</name>
        <dbReference type="ChEBI" id="CHEBI:29035"/>
    </ligand>
</feature>
<keyword evidence="5 9" id="KW-0560">Oxidoreductase</keyword>
<evidence type="ECO:0000313" key="14">
    <source>
        <dbReference type="Proteomes" id="UP000030652"/>
    </source>
</evidence>
<dbReference type="EMBL" id="JRYO01000132">
    <property type="protein sequence ID" value="KHE92448.1"/>
    <property type="molecule type" value="Genomic_DNA"/>
</dbReference>
<dbReference type="EC" id="1.1.1.267" evidence="9"/>
<feature type="binding site" evidence="9">
    <location>
        <position position="219"/>
    </location>
    <ligand>
        <name>1-deoxy-D-xylulose 5-phosphate</name>
        <dbReference type="ChEBI" id="CHEBI:57792"/>
    </ligand>
</feature>
<feature type="binding site" evidence="9">
    <location>
        <position position="13"/>
    </location>
    <ligand>
        <name>NADPH</name>
        <dbReference type="ChEBI" id="CHEBI:57783"/>
    </ligand>
</feature>
<feature type="binding site" evidence="9">
    <location>
        <position position="203"/>
    </location>
    <ligand>
        <name>NADPH</name>
        <dbReference type="ChEBI" id="CHEBI:57783"/>
    </ligand>
</feature>
<dbReference type="Gene3D" id="1.10.1740.10">
    <property type="match status" value="1"/>
</dbReference>
<proteinExistence type="inferred from homology"/>
<feature type="binding site" evidence="9">
    <location>
        <position position="219"/>
    </location>
    <ligand>
        <name>Mn(2+)</name>
        <dbReference type="ChEBI" id="CHEBI:29035"/>
    </ligand>
</feature>
<feature type="binding site" evidence="9">
    <location>
        <position position="149"/>
    </location>
    <ligand>
        <name>1-deoxy-D-xylulose 5-phosphate</name>
        <dbReference type="ChEBI" id="CHEBI:57792"/>
    </ligand>
</feature>
<dbReference type="FunFam" id="3.40.50.720:FF:000045">
    <property type="entry name" value="1-deoxy-D-xylulose 5-phosphate reductoisomerase"/>
    <property type="match status" value="1"/>
</dbReference>
<keyword evidence="9" id="KW-0460">Magnesium</keyword>
<dbReference type="PANTHER" id="PTHR30525:SF0">
    <property type="entry name" value="1-DEOXY-D-XYLULOSE 5-PHOSPHATE REDUCTOISOMERASE, CHLOROPLASTIC"/>
    <property type="match status" value="1"/>
</dbReference>
<feature type="binding site" evidence="9">
    <location>
        <position position="148"/>
    </location>
    <ligand>
        <name>Mn(2+)</name>
        <dbReference type="ChEBI" id="CHEBI:29035"/>
    </ligand>
</feature>
<dbReference type="NCBIfam" id="NF009114">
    <property type="entry name" value="PRK12464.1"/>
    <property type="match status" value="1"/>
</dbReference>